<evidence type="ECO:0000256" key="2">
    <source>
        <dbReference type="SAM" id="Phobius"/>
    </source>
</evidence>
<evidence type="ECO:0000313" key="4">
    <source>
        <dbReference type="Proteomes" id="UP001212821"/>
    </source>
</evidence>
<accession>A0ABY7Q108</accession>
<protein>
    <submittedName>
        <fullName evidence="3">Uncharacterized protein</fullName>
    </submittedName>
</protein>
<keyword evidence="2" id="KW-0812">Transmembrane</keyword>
<evidence type="ECO:0000313" key="3">
    <source>
        <dbReference type="EMBL" id="WBP86365.1"/>
    </source>
</evidence>
<evidence type="ECO:0000256" key="1">
    <source>
        <dbReference type="SAM" id="MobiDB-lite"/>
    </source>
</evidence>
<proteinExistence type="predicted"/>
<reference evidence="4" key="1">
    <citation type="submission" date="2022-12" db="EMBL/GenBank/DDBJ databases">
        <authorList>
            <person name="Mo P."/>
        </authorList>
    </citation>
    <scope>NUCLEOTIDE SEQUENCE [LARGE SCALE GENOMIC DNA]</scope>
    <source>
        <strain evidence="4">HUAS 3-15</strain>
    </source>
</reference>
<feature type="region of interest" description="Disordered" evidence="1">
    <location>
        <begin position="1"/>
        <end position="20"/>
    </location>
</feature>
<name>A0ABY7Q108_9ACTN</name>
<organism evidence="3 4">
    <name type="scientific">Kitasatospora cathayae</name>
    <dbReference type="NCBI Taxonomy" id="3004092"/>
    <lineage>
        <taxon>Bacteria</taxon>
        <taxon>Bacillati</taxon>
        <taxon>Actinomycetota</taxon>
        <taxon>Actinomycetes</taxon>
        <taxon>Kitasatosporales</taxon>
        <taxon>Streptomycetaceae</taxon>
        <taxon>Kitasatospora</taxon>
    </lineage>
</organism>
<dbReference type="EMBL" id="CP115450">
    <property type="protein sequence ID" value="WBP86365.1"/>
    <property type="molecule type" value="Genomic_DNA"/>
</dbReference>
<dbReference type="RefSeq" id="WP_270142965.1">
    <property type="nucleotide sequence ID" value="NZ_CP115450.1"/>
</dbReference>
<gene>
    <name evidence="3" type="ORF">O1G21_11270</name>
</gene>
<keyword evidence="2" id="KW-1133">Transmembrane helix</keyword>
<feature type="transmembrane region" description="Helical" evidence="2">
    <location>
        <begin position="131"/>
        <end position="149"/>
    </location>
</feature>
<keyword evidence="2" id="KW-0472">Membrane</keyword>
<sequence length="161" mass="16389">MHVARMGAGSKPSGFDPAVISEHLGHGADGACPHPLPMPSAWPWTTLAQLALAQQRASRSSAEADADLSAIVAKACPAAKSCGIHLAQATSSLASGSETVGTGQAGHQQAQDEAVFRSGVADADASSTERLALLLLLTVTGTAAAAFALNPRIDEYRFGSR</sequence>
<keyword evidence="4" id="KW-1185">Reference proteome</keyword>
<dbReference type="Proteomes" id="UP001212821">
    <property type="component" value="Chromosome"/>
</dbReference>